<accession>V5BEN3</accession>
<dbReference type="InterPro" id="IPR025293">
    <property type="entry name" value="YfiR/HmsC-like"/>
</dbReference>
<protein>
    <submittedName>
        <fullName evidence="1">Putative transmembrane protein</fullName>
    </submittedName>
</protein>
<keyword evidence="1" id="KW-0812">Transmembrane</keyword>
<dbReference type="Proteomes" id="UP000017842">
    <property type="component" value="Unassembled WGS sequence"/>
</dbReference>
<comment type="caution">
    <text evidence="1">The sequence shown here is derived from an EMBL/GenBank/DDBJ whole genome shotgun (WGS) entry which is preliminary data.</text>
</comment>
<evidence type="ECO:0000313" key="2">
    <source>
        <dbReference type="Proteomes" id="UP000017842"/>
    </source>
</evidence>
<reference evidence="1 2" key="1">
    <citation type="journal article" date="2013" name="Genome Announc.">
        <title>Draft Genome Sequence of the Methanotrophic Gammaproteobacterium Methyloglobulus morosus DSM 22980 Strain KoM1.</title>
        <authorList>
            <person name="Poehlein A."/>
            <person name="Deutzmann J.S."/>
            <person name="Daniel R."/>
            <person name="Simeonova D.D."/>
        </authorList>
    </citation>
    <scope>NUCLEOTIDE SEQUENCE [LARGE SCALE GENOMIC DNA]</scope>
    <source>
        <strain evidence="1 2">KoM1</strain>
    </source>
</reference>
<dbReference type="RefSeq" id="WP_023495237.1">
    <property type="nucleotide sequence ID" value="NZ_AYLO01000088.1"/>
</dbReference>
<sequence length="185" mass="20800">MRLRDGCIPLIIRKTYTVLLVGIISCNVSFADPTSEIQSLTIAFLYNFMKLSEWPTDVGSDGLTLCVTEGRDFVEELQSIQGKLIKNKTLRVKNLVLGDNPGDCQLLFLPSEEKPIRLREWLKLIEYKPVLTVSDTPGFLDQGGMVNLVSEDNHLQFEVNLELAKKAGIEMSSQMLKIAREVRGK</sequence>
<dbReference type="PROSITE" id="PS51257">
    <property type="entry name" value="PROKAR_LIPOPROTEIN"/>
    <property type="match status" value="1"/>
</dbReference>
<dbReference type="STRING" id="1116472.MGMO_92c00370"/>
<dbReference type="eggNOG" id="COG2205">
    <property type="taxonomic scope" value="Bacteria"/>
</dbReference>
<keyword evidence="2" id="KW-1185">Reference proteome</keyword>
<gene>
    <name evidence="1" type="ORF">MGMO_92c00370</name>
</gene>
<organism evidence="1 2">
    <name type="scientific">Methyloglobulus morosus KoM1</name>
    <dbReference type="NCBI Taxonomy" id="1116472"/>
    <lineage>
        <taxon>Bacteria</taxon>
        <taxon>Pseudomonadati</taxon>
        <taxon>Pseudomonadota</taxon>
        <taxon>Gammaproteobacteria</taxon>
        <taxon>Methylococcales</taxon>
        <taxon>Methylococcaceae</taxon>
        <taxon>Methyloglobulus</taxon>
    </lineage>
</organism>
<proteinExistence type="predicted"/>
<dbReference type="EMBL" id="AYLO01000088">
    <property type="protein sequence ID" value="ESS71735.1"/>
    <property type="molecule type" value="Genomic_DNA"/>
</dbReference>
<dbReference type="Pfam" id="PF13689">
    <property type="entry name" value="DUF4154"/>
    <property type="match status" value="1"/>
</dbReference>
<keyword evidence="1" id="KW-0472">Membrane</keyword>
<name>V5BEN3_9GAMM</name>
<evidence type="ECO:0000313" key="1">
    <source>
        <dbReference type="EMBL" id="ESS71735.1"/>
    </source>
</evidence>
<dbReference type="AlphaFoldDB" id="V5BEN3"/>